<keyword evidence="2" id="KW-1015">Disulfide bond</keyword>
<feature type="chain" id="PRO_5045705922" description="Lipid-binding serum glycoprotein C-terminal domain-containing protein" evidence="3">
    <location>
        <begin position="22"/>
        <end position="492"/>
    </location>
</feature>
<evidence type="ECO:0000256" key="3">
    <source>
        <dbReference type="SAM" id="SignalP"/>
    </source>
</evidence>
<evidence type="ECO:0000313" key="7">
    <source>
        <dbReference type="Proteomes" id="UP001642483"/>
    </source>
</evidence>
<organism evidence="6 7">
    <name type="scientific">Clavelina lepadiformis</name>
    <name type="common">Light-bulb sea squirt</name>
    <name type="synonym">Ascidia lepadiformis</name>
    <dbReference type="NCBI Taxonomy" id="159417"/>
    <lineage>
        <taxon>Eukaryota</taxon>
        <taxon>Metazoa</taxon>
        <taxon>Chordata</taxon>
        <taxon>Tunicata</taxon>
        <taxon>Ascidiacea</taxon>
        <taxon>Aplousobranchia</taxon>
        <taxon>Clavelinidae</taxon>
        <taxon>Clavelina</taxon>
    </lineage>
</organism>
<dbReference type="InterPro" id="IPR032942">
    <property type="entry name" value="BPI/LBP/Plunc"/>
</dbReference>
<comment type="caution">
    <text evidence="6">The sequence shown here is derived from an EMBL/GenBank/DDBJ whole genome shotgun (WGS) entry which is preliminary data.</text>
</comment>
<dbReference type="Pfam" id="PF02886">
    <property type="entry name" value="LBP_BPI_CETP_C"/>
    <property type="match status" value="1"/>
</dbReference>
<proteinExistence type="inferred from homology"/>
<dbReference type="Proteomes" id="UP001642483">
    <property type="component" value="Unassembled WGS sequence"/>
</dbReference>
<dbReference type="PANTHER" id="PTHR10504:SF131">
    <property type="entry name" value="BPI2 DOMAIN-CONTAINING PROTEIN"/>
    <property type="match status" value="1"/>
</dbReference>
<dbReference type="Gene3D" id="3.15.10.10">
    <property type="entry name" value="Bactericidal permeability-increasing protein, domain 1"/>
    <property type="match status" value="1"/>
</dbReference>
<evidence type="ECO:0000313" key="6">
    <source>
        <dbReference type="EMBL" id="CAK8678811.1"/>
    </source>
</evidence>
<protein>
    <recommendedName>
        <fullName evidence="8">Lipid-binding serum glycoprotein C-terminal domain-containing protein</fullName>
    </recommendedName>
</protein>
<feature type="domain" description="Lipid-binding serum glycoprotein C-terminal" evidence="5">
    <location>
        <begin position="271"/>
        <end position="469"/>
    </location>
</feature>
<dbReference type="PANTHER" id="PTHR10504">
    <property type="entry name" value="BACTERICIDAL PERMEABILITY-INCREASING BPI PROTEIN-RELATED"/>
    <property type="match status" value="1"/>
</dbReference>
<sequence length="492" mass="53775">MKRGIFCLSVLLLSSVWLCLANQSGEEPGIKLRVHSRGLDFVRQLVLQYLDSFLNSYMVPNLSGFGTVNYEIQNIEIESFDIGETSFKTFPPNIFRPVINGASTSLRAKWKVWKKVLFVTLRLSGELKAGASGLNIGQSIELGRNDMGKPTFKAVDCSTFVKSLKFDVKYTGLDWLINLGLSLFETSIKDKLQSAVCGQIKKVLDEGGEGLTDAFKVNLPLISQSSINVGLVCDPEATSMGVMFSLRGRCFPNSSPDTKVPIKVSSVTTLDETAEMIRFSVNEYVLNTLLYSLWFNDILTWNVSSSQVRDAVGFEVTSDTLAPLDPTFEQYAGRPIEFKIEAPNAPSALFGARGLILSGDIVVVIYVVQEDGSRTRAESLDLSFNATGMVMINQNSLKGNISDLRINADAFQGTIAELFNEVIGQVIPTNLLPAVNGILNSGYMFPESFGFTVENPTLAYKQGALEVGADIRQVTQGGFPTLDTATIPDVPK</sequence>
<evidence type="ECO:0000256" key="1">
    <source>
        <dbReference type="ARBA" id="ARBA00007292"/>
    </source>
</evidence>
<accession>A0ABP0FHE9</accession>
<evidence type="ECO:0000259" key="4">
    <source>
        <dbReference type="SMART" id="SM00328"/>
    </source>
</evidence>
<dbReference type="SMART" id="SM00328">
    <property type="entry name" value="BPI1"/>
    <property type="match status" value="1"/>
</dbReference>
<dbReference type="InterPro" id="IPR017942">
    <property type="entry name" value="Lipid-bd_serum_glycop_N"/>
</dbReference>
<feature type="domain" description="Lipid-binding serum glycoprotein N-terminal" evidence="4">
    <location>
        <begin position="33"/>
        <end position="255"/>
    </location>
</feature>
<comment type="similarity">
    <text evidence="1">Belongs to the BPI/LBP/Plunc superfamily. BPI/LBP family.</text>
</comment>
<name>A0ABP0FHE9_CLALP</name>
<reference evidence="6 7" key="1">
    <citation type="submission" date="2024-02" db="EMBL/GenBank/DDBJ databases">
        <authorList>
            <person name="Daric V."/>
            <person name="Darras S."/>
        </authorList>
    </citation>
    <scope>NUCLEOTIDE SEQUENCE [LARGE SCALE GENOMIC DNA]</scope>
</reference>
<keyword evidence="7" id="KW-1185">Reference proteome</keyword>
<evidence type="ECO:0000259" key="5">
    <source>
        <dbReference type="SMART" id="SM00329"/>
    </source>
</evidence>
<keyword evidence="3" id="KW-0732">Signal</keyword>
<evidence type="ECO:0000256" key="2">
    <source>
        <dbReference type="ARBA" id="ARBA00023157"/>
    </source>
</evidence>
<dbReference type="InterPro" id="IPR017943">
    <property type="entry name" value="Bactericidal_perm-incr_a/b_dom"/>
</dbReference>
<feature type="signal peptide" evidence="3">
    <location>
        <begin position="1"/>
        <end position="21"/>
    </location>
</feature>
<gene>
    <name evidence="6" type="ORF">CVLEPA_LOCUS9091</name>
</gene>
<dbReference type="SMART" id="SM00329">
    <property type="entry name" value="BPI2"/>
    <property type="match status" value="1"/>
</dbReference>
<dbReference type="EMBL" id="CAWYQH010000057">
    <property type="protein sequence ID" value="CAK8678811.1"/>
    <property type="molecule type" value="Genomic_DNA"/>
</dbReference>
<evidence type="ECO:0008006" key="8">
    <source>
        <dbReference type="Google" id="ProtNLM"/>
    </source>
</evidence>
<dbReference type="InterPro" id="IPR001124">
    <property type="entry name" value="Lipid-bd_serum_glycop_C"/>
</dbReference>
<dbReference type="Gene3D" id="3.15.20.10">
    <property type="entry name" value="Bactericidal permeability-increasing protein, domain 2"/>
    <property type="match status" value="1"/>
</dbReference>
<dbReference type="SUPFAM" id="SSF55394">
    <property type="entry name" value="Bactericidal permeability-increasing protein, BPI"/>
    <property type="match status" value="2"/>
</dbReference>
<dbReference type="Pfam" id="PF01273">
    <property type="entry name" value="LBP_BPI_CETP"/>
    <property type="match status" value="1"/>
</dbReference>